<keyword evidence="6" id="KW-1185">Reference proteome</keyword>
<evidence type="ECO:0000313" key="6">
    <source>
        <dbReference type="Proteomes" id="UP000189818"/>
    </source>
</evidence>
<evidence type="ECO:0000256" key="1">
    <source>
        <dbReference type="ARBA" id="ARBA00023224"/>
    </source>
</evidence>
<reference evidence="6" key="1">
    <citation type="submission" date="2017-02" db="EMBL/GenBank/DDBJ databases">
        <authorList>
            <person name="Varghese N."/>
            <person name="Submissions S."/>
        </authorList>
    </citation>
    <scope>NUCLEOTIDE SEQUENCE [LARGE SCALE GENOMIC DNA]</scope>
    <source>
        <strain evidence="6">UM2</strain>
    </source>
</reference>
<dbReference type="GO" id="GO:0004888">
    <property type="term" value="F:transmembrane signaling receptor activity"/>
    <property type="evidence" value="ECO:0007669"/>
    <property type="project" value="InterPro"/>
</dbReference>
<evidence type="ECO:0000313" key="5">
    <source>
        <dbReference type="EMBL" id="SKB24816.1"/>
    </source>
</evidence>
<dbReference type="GO" id="GO:0007165">
    <property type="term" value="P:signal transduction"/>
    <property type="evidence" value="ECO:0007669"/>
    <property type="project" value="UniProtKB-KW"/>
</dbReference>
<accession>A0A1T4ZQ37</accession>
<dbReference type="InterPro" id="IPR004090">
    <property type="entry name" value="Chemotax_Me-accpt_rcpt"/>
</dbReference>
<dbReference type="AlphaFoldDB" id="A0A1T4ZQ37"/>
<evidence type="ECO:0000256" key="3">
    <source>
        <dbReference type="PROSITE-ProRule" id="PRU00284"/>
    </source>
</evidence>
<dbReference type="RefSeq" id="WP_079646009.1">
    <property type="nucleotide sequence ID" value="NZ_FUYM01000001.1"/>
</dbReference>
<evidence type="ECO:0000259" key="4">
    <source>
        <dbReference type="PROSITE" id="PS50111"/>
    </source>
</evidence>
<dbReference type="Proteomes" id="UP000189818">
    <property type="component" value="Unassembled WGS sequence"/>
</dbReference>
<dbReference type="GO" id="GO:0016020">
    <property type="term" value="C:membrane"/>
    <property type="evidence" value="ECO:0007669"/>
    <property type="project" value="InterPro"/>
</dbReference>
<dbReference type="InterPro" id="IPR004089">
    <property type="entry name" value="MCPsignal_dom"/>
</dbReference>
<gene>
    <name evidence="5" type="ORF">SAMN06295920_1018</name>
</gene>
<proteinExistence type="inferred from homology"/>
<dbReference type="EMBL" id="FUYM01000001">
    <property type="protein sequence ID" value="SKB24816.1"/>
    <property type="molecule type" value="Genomic_DNA"/>
</dbReference>
<feature type="domain" description="Methyl-accepting transducer" evidence="4">
    <location>
        <begin position="199"/>
        <end position="421"/>
    </location>
</feature>
<organism evidence="5 6">
    <name type="scientific">Rhizorhabdus histidinilytica</name>
    <dbReference type="NCBI Taxonomy" id="439228"/>
    <lineage>
        <taxon>Bacteria</taxon>
        <taxon>Pseudomonadati</taxon>
        <taxon>Pseudomonadota</taxon>
        <taxon>Alphaproteobacteria</taxon>
        <taxon>Sphingomonadales</taxon>
        <taxon>Sphingomonadaceae</taxon>
        <taxon>Rhizorhabdus</taxon>
    </lineage>
</organism>
<protein>
    <submittedName>
        <fullName evidence="5">Methyl-accepting chemotaxis protein</fullName>
    </submittedName>
</protein>
<dbReference type="GO" id="GO:0006935">
    <property type="term" value="P:chemotaxis"/>
    <property type="evidence" value="ECO:0007669"/>
    <property type="project" value="InterPro"/>
</dbReference>
<dbReference type="PANTHER" id="PTHR32089:SF112">
    <property type="entry name" value="LYSOZYME-LIKE PROTEIN-RELATED"/>
    <property type="match status" value="1"/>
</dbReference>
<sequence>MDMASAPLAPIEAVLTEAEIAERVSHYREAGLHQRLAALWERASDTIVEVLRENWTPKLQRLANSAEGDVDAFLALRVDDLIERRRHVYSQPIDADWIRILGFNSRLVYSLKIPLPTILLDTARENGMIVDRIAERFPDDMAFVLSAQRTIDMLGAIQLELNLSYFNAIRRQRSLILRESASQMFRTDIGDILAGTSRRSATLRDQTSLASQSARGMLGKTSEVAAAAEQSATAMRDAAQTAAGLIRAIEEARREVDVAASVATRAAGQSAEALSVSEALSDHARAIESILGLIRDIAGQTNLLALNATIEAARAGEAGRGFAVVAQEVKNLANQTARATDDIARKITAIQTATAQAVDANGSIRATVGEVEACAARIREAMDVQARTVTTITAAVDQTALAADSMSSTIAAIRTDTENVAGDIDHLADGYGEVDDALTRLEKTAHDFAALFAE</sequence>
<dbReference type="Gene3D" id="1.10.287.950">
    <property type="entry name" value="Methyl-accepting chemotaxis protein"/>
    <property type="match status" value="1"/>
</dbReference>
<dbReference type="Pfam" id="PF00015">
    <property type="entry name" value="MCPsignal"/>
    <property type="match status" value="1"/>
</dbReference>
<dbReference type="PROSITE" id="PS50111">
    <property type="entry name" value="CHEMOTAXIS_TRANSDUC_2"/>
    <property type="match status" value="1"/>
</dbReference>
<dbReference type="STRING" id="439228.SAMN06295920_1018"/>
<dbReference type="PRINTS" id="PR00260">
    <property type="entry name" value="CHEMTRNSDUCR"/>
</dbReference>
<dbReference type="PANTHER" id="PTHR32089">
    <property type="entry name" value="METHYL-ACCEPTING CHEMOTAXIS PROTEIN MCPB"/>
    <property type="match status" value="1"/>
</dbReference>
<dbReference type="SUPFAM" id="SSF58104">
    <property type="entry name" value="Methyl-accepting chemotaxis protein (MCP) signaling domain"/>
    <property type="match status" value="1"/>
</dbReference>
<dbReference type="OrthoDB" id="266313at2"/>
<evidence type="ECO:0000256" key="2">
    <source>
        <dbReference type="ARBA" id="ARBA00029447"/>
    </source>
</evidence>
<dbReference type="SMART" id="SM00283">
    <property type="entry name" value="MA"/>
    <property type="match status" value="1"/>
</dbReference>
<keyword evidence="1 3" id="KW-0807">Transducer</keyword>
<name>A0A1T4ZQ37_9SPHN</name>
<comment type="similarity">
    <text evidence="2">Belongs to the methyl-accepting chemotaxis (MCP) protein family.</text>
</comment>